<feature type="binding site" evidence="7">
    <location>
        <position position="66"/>
    </location>
    <ligand>
        <name>Mg(2+)</name>
        <dbReference type="ChEBI" id="CHEBI:18420"/>
        <label>1</label>
        <note>catalytic</note>
    </ligand>
</feature>
<dbReference type="GO" id="GO:0046872">
    <property type="term" value="F:metal ion binding"/>
    <property type="evidence" value="ECO:0007669"/>
    <property type="project" value="UniProtKB-KW"/>
</dbReference>
<dbReference type="FunFam" id="3.30.540.10:FF:000003">
    <property type="entry name" value="Inositol-1-monophosphatase"/>
    <property type="match status" value="1"/>
</dbReference>
<keyword evidence="6 7" id="KW-0460">Magnesium</keyword>
<dbReference type="GO" id="GO:0006020">
    <property type="term" value="P:inositol metabolic process"/>
    <property type="evidence" value="ECO:0007669"/>
    <property type="project" value="TreeGrafter"/>
</dbReference>
<feature type="binding site" evidence="7">
    <location>
        <position position="82"/>
    </location>
    <ligand>
        <name>Mg(2+)</name>
        <dbReference type="ChEBI" id="CHEBI:18420"/>
        <label>1</label>
        <note>catalytic</note>
    </ligand>
</feature>
<dbReference type="EC" id="3.1.3.25" evidence="3"/>
<proteinExistence type="predicted"/>
<dbReference type="PANTHER" id="PTHR20854:SF4">
    <property type="entry name" value="INOSITOL-1-MONOPHOSPHATASE-RELATED"/>
    <property type="match status" value="1"/>
</dbReference>
<dbReference type="Gene3D" id="3.40.190.80">
    <property type="match status" value="1"/>
</dbReference>
<dbReference type="EMBL" id="OW659477">
    <property type="protein sequence ID" value="CAH2760959.1"/>
    <property type="molecule type" value="Genomic_DNA"/>
</dbReference>
<dbReference type="InterPro" id="IPR020550">
    <property type="entry name" value="Inositol_monophosphatase_CS"/>
</dbReference>
<keyword evidence="5 8" id="KW-0378">Hydrolase</keyword>
<evidence type="ECO:0000256" key="1">
    <source>
        <dbReference type="ARBA" id="ARBA00001033"/>
    </source>
</evidence>
<gene>
    <name evidence="8" type="primary">suhB_2</name>
    <name evidence="8" type="ORF">ERYAMS2_00455</name>
    <name evidence="9" type="ORF">ERYAMS_00165</name>
</gene>
<dbReference type="EMBL" id="OW659496">
    <property type="protein sequence ID" value="CAH2760968.1"/>
    <property type="molecule type" value="Genomic_DNA"/>
</dbReference>
<dbReference type="Gene3D" id="3.30.540.10">
    <property type="entry name" value="Fructose-1,6-Bisphosphatase, subunit A, domain 1"/>
    <property type="match status" value="1"/>
</dbReference>
<sequence length="255" mass="28956">MQSKLVFAKQLVYEAGDYVREHMKEELNIDTKSARNDFVTNVDKGTEKFLADRINAKYPNQNFITEEKMVASTGLDNLWIIDPIDGTSNFIFEKRNFAISVGYYEDQKPVFGIIYDVSRDEMYVGVNGDGAYLNDRKLPMLSQTITLMDSVVYSDTKTLDLMFGDAVKAHDEFMSVRYMGAASLEICGVAAGRHQVYLSRRLKVWDIAAATIILEAVGGAFTYDTCDNKIIFEDKNFEFMCASNPTVIQELKDRR</sequence>
<dbReference type="PANTHER" id="PTHR20854">
    <property type="entry name" value="INOSITOL MONOPHOSPHATASE"/>
    <property type="match status" value="1"/>
</dbReference>
<evidence type="ECO:0000313" key="9">
    <source>
        <dbReference type="EMBL" id="CAH2760968.1"/>
    </source>
</evidence>
<evidence type="ECO:0000256" key="6">
    <source>
        <dbReference type="ARBA" id="ARBA00022842"/>
    </source>
</evidence>
<evidence type="ECO:0000256" key="3">
    <source>
        <dbReference type="ARBA" id="ARBA00013106"/>
    </source>
</evidence>
<protein>
    <recommendedName>
        <fullName evidence="3">inositol-phosphate phosphatase</fullName>
        <ecNumber evidence="3">3.1.3.25</ecNumber>
    </recommendedName>
</protein>
<dbReference type="Proteomes" id="UP001154111">
    <property type="component" value="Chromosome"/>
</dbReference>
<dbReference type="PRINTS" id="PR00378">
    <property type="entry name" value="LIIMPHPHTASE"/>
</dbReference>
<reference evidence="8" key="1">
    <citation type="submission" date="2022-04" db="EMBL/GenBank/DDBJ databases">
        <authorList>
            <person name="Forde T."/>
        </authorList>
    </citation>
    <scope>NUCLEOTIDE SEQUENCE</scope>
    <source>
        <strain evidence="8">A18Y016a</strain>
        <strain evidence="9">A18Y020d</strain>
    </source>
</reference>
<dbReference type="CDD" id="cd01637">
    <property type="entry name" value="IMPase_like"/>
    <property type="match status" value="1"/>
</dbReference>
<feature type="binding site" evidence="7">
    <location>
        <position position="206"/>
    </location>
    <ligand>
        <name>Mg(2+)</name>
        <dbReference type="ChEBI" id="CHEBI:18420"/>
        <label>1</label>
        <note>catalytic</note>
    </ligand>
</feature>
<evidence type="ECO:0000256" key="7">
    <source>
        <dbReference type="PIRSR" id="PIRSR600760-2"/>
    </source>
</evidence>
<dbReference type="InterPro" id="IPR000760">
    <property type="entry name" value="Inositol_monophosphatase-like"/>
</dbReference>
<evidence type="ECO:0000256" key="5">
    <source>
        <dbReference type="ARBA" id="ARBA00022801"/>
    </source>
</evidence>
<evidence type="ECO:0000313" key="11">
    <source>
        <dbReference type="Proteomes" id="UP001154111"/>
    </source>
</evidence>
<dbReference type="InterPro" id="IPR020552">
    <property type="entry name" value="Inositol_monoPase_Li-sen"/>
</dbReference>
<dbReference type="GO" id="GO:0046854">
    <property type="term" value="P:phosphatidylinositol phosphate biosynthetic process"/>
    <property type="evidence" value="ECO:0007669"/>
    <property type="project" value="InterPro"/>
</dbReference>
<comment type="catalytic activity">
    <reaction evidence="1">
        <text>a myo-inositol phosphate + H2O = myo-inositol + phosphate</text>
        <dbReference type="Rhea" id="RHEA:24056"/>
        <dbReference type="ChEBI" id="CHEBI:15377"/>
        <dbReference type="ChEBI" id="CHEBI:17268"/>
        <dbReference type="ChEBI" id="CHEBI:43474"/>
        <dbReference type="ChEBI" id="CHEBI:84139"/>
        <dbReference type="EC" id="3.1.3.25"/>
    </reaction>
</comment>
<dbReference type="Proteomes" id="UP001154095">
    <property type="component" value="Chromosome"/>
</dbReference>
<keyword evidence="10" id="KW-1185">Reference proteome</keyword>
<evidence type="ECO:0000256" key="4">
    <source>
        <dbReference type="ARBA" id="ARBA00022723"/>
    </source>
</evidence>
<evidence type="ECO:0000313" key="10">
    <source>
        <dbReference type="Proteomes" id="UP001154095"/>
    </source>
</evidence>
<name>A0AAU9VDV9_9FIRM</name>
<feature type="binding site" evidence="7">
    <location>
        <position position="84"/>
    </location>
    <ligand>
        <name>Mg(2+)</name>
        <dbReference type="ChEBI" id="CHEBI:18420"/>
        <label>1</label>
        <note>catalytic</note>
    </ligand>
</feature>
<organism evidence="8 11">
    <name type="scientific">Erysipelothrix amsterdamensis</name>
    <dbReference type="NCBI Taxonomy" id="2929157"/>
    <lineage>
        <taxon>Bacteria</taxon>
        <taxon>Bacillati</taxon>
        <taxon>Bacillota</taxon>
        <taxon>Erysipelotrichia</taxon>
        <taxon>Erysipelotrichales</taxon>
        <taxon>Erysipelotrichaceae</taxon>
        <taxon>Erysipelothrix</taxon>
    </lineage>
</organism>
<dbReference type="PRINTS" id="PR00377">
    <property type="entry name" value="IMPHPHTASES"/>
</dbReference>
<dbReference type="GO" id="GO:0007165">
    <property type="term" value="P:signal transduction"/>
    <property type="evidence" value="ECO:0007669"/>
    <property type="project" value="TreeGrafter"/>
</dbReference>
<comment type="cofactor">
    <cofactor evidence="2 7">
        <name>Mg(2+)</name>
        <dbReference type="ChEBI" id="CHEBI:18420"/>
    </cofactor>
</comment>
<evidence type="ECO:0000256" key="2">
    <source>
        <dbReference type="ARBA" id="ARBA00001946"/>
    </source>
</evidence>
<dbReference type="RefSeq" id="WP_254007148.1">
    <property type="nucleotide sequence ID" value="NZ_OW659477.1"/>
</dbReference>
<dbReference type="Pfam" id="PF00459">
    <property type="entry name" value="Inositol_P"/>
    <property type="match status" value="1"/>
</dbReference>
<dbReference type="PROSITE" id="PS00630">
    <property type="entry name" value="IMP_2"/>
    <property type="match status" value="1"/>
</dbReference>
<evidence type="ECO:0000313" key="8">
    <source>
        <dbReference type="EMBL" id="CAH2760959.1"/>
    </source>
</evidence>
<feature type="binding site" evidence="7">
    <location>
        <position position="85"/>
    </location>
    <ligand>
        <name>Mg(2+)</name>
        <dbReference type="ChEBI" id="CHEBI:18420"/>
        <label>1</label>
        <note>catalytic</note>
    </ligand>
</feature>
<keyword evidence="4 7" id="KW-0479">Metal-binding</keyword>
<dbReference type="AlphaFoldDB" id="A0AAU9VDV9"/>
<accession>A0AAU9VDV9</accession>
<dbReference type="GO" id="GO:0008934">
    <property type="term" value="F:inositol monophosphate 1-phosphatase activity"/>
    <property type="evidence" value="ECO:0007669"/>
    <property type="project" value="TreeGrafter"/>
</dbReference>
<dbReference type="SUPFAM" id="SSF56655">
    <property type="entry name" value="Carbohydrate phosphatase"/>
    <property type="match status" value="1"/>
</dbReference>